<evidence type="ECO:0000313" key="1">
    <source>
        <dbReference type="EMBL" id="ART71671.1"/>
    </source>
</evidence>
<dbReference type="Proteomes" id="UP000195331">
    <property type="component" value="Chromosome"/>
</dbReference>
<name>A0A1Y0C8V5_9MYCO</name>
<proteinExistence type="predicted"/>
<dbReference type="AlphaFoldDB" id="A0A1Y0C8V5"/>
<dbReference type="RefSeq" id="WP_087079043.1">
    <property type="nucleotide sequence ID" value="NZ_CP020809.1"/>
</dbReference>
<dbReference type="KEGG" id="mdx:BTO20_26805"/>
<sequence length="313" mass="34371">MTDTPDELLTAATAALREAASLRQRLATAHSKAEASATAAEVARQHIAEEARDVRKLKSLSLTKILAHLNGSYDDALARETAQQQAAEYTYAARQAAADADRSVVDALQRQLAALGDVDEAYHRALAVKENWLQRNGGATSFKLLEFAQQRGRLIAELKEISEAQAAGEAALRELHGAAELLNDARYLSSYDKVANGEFLGAAIKWQMLDDAADQLRAADLALKTFTTELADIRADGLRLAELDDFTTYFDTWLGTIFSDRAVRERISEAHATVVSTIDATNGVWVNLEERRLRLANEFAQLKAQRDAFVLRA</sequence>
<protein>
    <submittedName>
        <fullName evidence="1">Uncharacterized protein</fullName>
    </submittedName>
</protein>
<dbReference type="OrthoDB" id="3540923at2"/>
<organism evidence="1 2">
    <name type="scientific">Mycobacterium dioxanotrophicus</name>
    <dbReference type="NCBI Taxonomy" id="482462"/>
    <lineage>
        <taxon>Bacteria</taxon>
        <taxon>Bacillati</taxon>
        <taxon>Actinomycetota</taxon>
        <taxon>Actinomycetes</taxon>
        <taxon>Mycobacteriales</taxon>
        <taxon>Mycobacteriaceae</taxon>
        <taxon>Mycobacterium</taxon>
    </lineage>
</organism>
<gene>
    <name evidence="1" type="ORF">BTO20_26805</name>
</gene>
<dbReference type="EMBL" id="CP020809">
    <property type="protein sequence ID" value="ART71671.1"/>
    <property type="molecule type" value="Genomic_DNA"/>
</dbReference>
<evidence type="ECO:0000313" key="2">
    <source>
        <dbReference type="Proteomes" id="UP000195331"/>
    </source>
</evidence>
<reference evidence="1 2" key="1">
    <citation type="submission" date="2017-04" db="EMBL/GenBank/DDBJ databases">
        <title>Whole Genome Sequence of 1,4-Dioxane Degrading Bacterium Mycobacterium dioxanotrophicus PH-06.</title>
        <authorList>
            <person name="He Y."/>
        </authorList>
    </citation>
    <scope>NUCLEOTIDE SEQUENCE [LARGE SCALE GENOMIC DNA]</scope>
    <source>
        <strain evidence="1 2">PH-06</strain>
    </source>
</reference>
<keyword evidence="2" id="KW-1185">Reference proteome</keyword>
<accession>A0A1Y0C8V5</accession>